<accession>A0A8S9SC17</accession>
<dbReference type="AlphaFoldDB" id="A0A8S9SC17"/>
<protein>
    <submittedName>
        <fullName evidence="1">Uncharacterized protein</fullName>
    </submittedName>
</protein>
<organism evidence="1 2">
    <name type="scientific">Brassica cretica</name>
    <name type="common">Mustard</name>
    <dbReference type="NCBI Taxonomy" id="69181"/>
    <lineage>
        <taxon>Eukaryota</taxon>
        <taxon>Viridiplantae</taxon>
        <taxon>Streptophyta</taxon>
        <taxon>Embryophyta</taxon>
        <taxon>Tracheophyta</taxon>
        <taxon>Spermatophyta</taxon>
        <taxon>Magnoliopsida</taxon>
        <taxon>eudicotyledons</taxon>
        <taxon>Gunneridae</taxon>
        <taxon>Pentapetalae</taxon>
        <taxon>rosids</taxon>
        <taxon>malvids</taxon>
        <taxon>Brassicales</taxon>
        <taxon>Brassicaceae</taxon>
        <taxon>Brassiceae</taxon>
        <taxon>Brassica</taxon>
    </lineage>
</organism>
<evidence type="ECO:0000313" key="1">
    <source>
        <dbReference type="EMBL" id="KAF3589672.1"/>
    </source>
</evidence>
<dbReference type="EMBL" id="QGKX02000088">
    <property type="protein sequence ID" value="KAF3589672.1"/>
    <property type="molecule type" value="Genomic_DNA"/>
</dbReference>
<gene>
    <name evidence="1" type="ORF">F2Q69_00030962</name>
</gene>
<name>A0A8S9SC17_BRACR</name>
<proteinExistence type="predicted"/>
<sequence length="67" mass="7777">MRDRRITSVWFKTDCWDLVDMTTNPHGLAIYRYRDRGVPEVTRGLPGCELVSYSSESEWPGKRISKG</sequence>
<dbReference type="Proteomes" id="UP000712600">
    <property type="component" value="Unassembled WGS sequence"/>
</dbReference>
<comment type="caution">
    <text evidence="1">The sequence shown here is derived from an EMBL/GenBank/DDBJ whole genome shotgun (WGS) entry which is preliminary data.</text>
</comment>
<evidence type="ECO:0000313" key="2">
    <source>
        <dbReference type="Proteomes" id="UP000712600"/>
    </source>
</evidence>
<reference evidence="1" key="1">
    <citation type="submission" date="2019-12" db="EMBL/GenBank/DDBJ databases">
        <title>Genome sequencing and annotation of Brassica cretica.</title>
        <authorList>
            <person name="Studholme D.J."/>
            <person name="Sarris P."/>
        </authorList>
    </citation>
    <scope>NUCLEOTIDE SEQUENCE</scope>
    <source>
        <strain evidence="1">PFS-109/04</strain>
        <tissue evidence="1">Leaf</tissue>
    </source>
</reference>